<evidence type="ECO:0000259" key="2">
    <source>
        <dbReference type="Pfam" id="PF26343"/>
    </source>
</evidence>
<evidence type="ECO:0000259" key="1">
    <source>
        <dbReference type="Pfam" id="PF13470"/>
    </source>
</evidence>
<sequence>MAVYDASVLYPSLIRNLLMHLGTEGLVAARWTAQIHDEWTRNLLEDRPDLTPERLARTRQQMQLALPDAEVEGFEPLIATLSLPDPDDRHVLAAAVHTEAELIVTQNLKHFPAQVLTSHGLEALTPDALLCRLLDAEPAAGRAAVEKLRASFRKPPYDTAQLLTRLSEVGLGEAAKRLEED</sequence>
<organism evidence="3 4">
    <name type="scientific">Deinococcus detaillensis</name>
    <dbReference type="NCBI Taxonomy" id="2592048"/>
    <lineage>
        <taxon>Bacteria</taxon>
        <taxon>Thermotogati</taxon>
        <taxon>Deinococcota</taxon>
        <taxon>Deinococci</taxon>
        <taxon>Deinococcales</taxon>
        <taxon>Deinococcaceae</taxon>
        <taxon>Deinococcus</taxon>
    </lineage>
</organism>
<feature type="domain" description="VapC50 C-terminal" evidence="2">
    <location>
        <begin position="126"/>
        <end position="179"/>
    </location>
</feature>
<name>A0A553UID6_9DEIO</name>
<proteinExistence type="predicted"/>
<dbReference type="Proteomes" id="UP000316092">
    <property type="component" value="Unassembled WGS sequence"/>
</dbReference>
<reference evidence="3 4" key="1">
    <citation type="submission" date="2019-07" db="EMBL/GenBank/DDBJ databases">
        <title>Deinococcus detaillus sp. nov., isolated from humus soil in Antarctica.</title>
        <authorList>
            <person name="Zhang K."/>
        </authorList>
    </citation>
    <scope>NUCLEOTIDE SEQUENCE [LARGE SCALE GENOMIC DNA]</scope>
    <source>
        <strain evidence="3 4">H1</strain>
    </source>
</reference>
<keyword evidence="4" id="KW-1185">Reference proteome</keyword>
<dbReference type="EMBL" id="VKDB01000034">
    <property type="protein sequence ID" value="TSA79975.1"/>
    <property type="molecule type" value="Genomic_DNA"/>
</dbReference>
<gene>
    <name evidence="3" type="ORF">FNU79_17130</name>
</gene>
<evidence type="ECO:0000313" key="4">
    <source>
        <dbReference type="Proteomes" id="UP000316092"/>
    </source>
</evidence>
<evidence type="ECO:0000313" key="3">
    <source>
        <dbReference type="EMBL" id="TSA79975.1"/>
    </source>
</evidence>
<accession>A0A553UID6</accession>
<feature type="domain" description="PIN" evidence="1">
    <location>
        <begin position="3"/>
        <end position="108"/>
    </location>
</feature>
<dbReference type="AlphaFoldDB" id="A0A553UID6"/>
<dbReference type="Pfam" id="PF26343">
    <property type="entry name" value="VapC50_C"/>
    <property type="match status" value="1"/>
</dbReference>
<protein>
    <submittedName>
        <fullName evidence="3">PIN domain-containing protein</fullName>
    </submittedName>
</protein>
<dbReference type="InterPro" id="IPR058652">
    <property type="entry name" value="VapC50_C"/>
</dbReference>
<dbReference type="OrthoDB" id="211933at2"/>
<dbReference type="InterPro" id="IPR002716">
    <property type="entry name" value="PIN_dom"/>
</dbReference>
<dbReference type="Pfam" id="PF13470">
    <property type="entry name" value="PIN_3"/>
    <property type="match status" value="1"/>
</dbReference>
<comment type="caution">
    <text evidence="3">The sequence shown here is derived from an EMBL/GenBank/DDBJ whole genome shotgun (WGS) entry which is preliminary data.</text>
</comment>